<accession>A0ABX1TMY8</accession>
<dbReference type="SUPFAM" id="SSF54106">
    <property type="entry name" value="LysM domain"/>
    <property type="match status" value="1"/>
</dbReference>
<evidence type="ECO:0000313" key="4">
    <source>
        <dbReference type="EMBL" id="NMQ20772.1"/>
    </source>
</evidence>
<dbReference type="Pfam" id="PF01476">
    <property type="entry name" value="LysM"/>
    <property type="match status" value="1"/>
</dbReference>
<feature type="compositionally biased region" description="Low complexity" evidence="1">
    <location>
        <begin position="46"/>
        <end position="56"/>
    </location>
</feature>
<dbReference type="PANTHER" id="PTHR34700:SF4">
    <property type="entry name" value="PHAGE-LIKE ELEMENT PBSX PROTEIN XKDP"/>
    <property type="match status" value="1"/>
</dbReference>
<organism evidence="4 5">
    <name type="scientific">Candidatus Competibacter phosphatis</name>
    <dbReference type="NCBI Taxonomy" id="221280"/>
    <lineage>
        <taxon>Bacteria</taxon>
        <taxon>Pseudomonadati</taxon>
        <taxon>Pseudomonadota</taxon>
        <taxon>Gammaproteobacteria</taxon>
        <taxon>Candidatus Competibacteraceae</taxon>
        <taxon>Candidatus Competibacter</taxon>
    </lineage>
</organism>
<evidence type="ECO:0000259" key="3">
    <source>
        <dbReference type="PROSITE" id="PS51782"/>
    </source>
</evidence>
<dbReference type="RefSeq" id="WP_169250039.1">
    <property type="nucleotide sequence ID" value="NZ_SPMZ01000062.1"/>
</dbReference>
<name>A0ABX1TMY8_9GAMM</name>
<dbReference type="PROSITE" id="PS51257">
    <property type="entry name" value="PROKAR_LIPOPROTEIN"/>
    <property type="match status" value="1"/>
</dbReference>
<dbReference type="PROSITE" id="PS51782">
    <property type="entry name" value="LYSM"/>
    <property type="match status" value="1"/>
</dbReference>
<keyword evidence="5" id="KW-1185">Reference proteome</keyword>
<dbReference type="InterPro" id="IPR052196">
    <property type="entry name" value="Bact_Kbp"/>
</dbReference>
<proteinExistence type="predicted"/>
<dbReference type="Gene3D" id="3.10.350.10">
    <property type="entry name" value="LysM domain"/>
    <property type="match status" value="1"/>
</dbReference>
<feature type="region of interest" description="Disordered" evidence="1">
    <location>
        <begin position="29"/>
        <end position="59"/>
    </location>
</feature>
<sequence length="380" mass="41347">MNISRSSKQLGTTLSLAAAVLLGACAQMPSQPESGPAATEPPLLSGAAAGTAGATPAPAPVVLRQDHPQTYTVAPGDTLWSIAGRFLQDPWRWREIWRQNPQLRNPNRIYPGDVLQFSHDADGQPQLAVAERDEVPLLKLSPKVRIEELSQPIPPVPRDAVESFLTRAVILSDAQWKGTPYIVADDDDQVVYAARDRVYARGSLFDQPRYQVFRPGEALREPGSDRYLGTPGVYLGEAILDQDGDPATFTLANTIAPIRAGDRLLPIEAERELYSFEPHPVPPDTEGSIIAKLDTDVTQITQYSSLIVNLGAQEGIEPGHVLAIYGRGRTVEDPVSGGSVKLPGERAGLLMIYKVHDLVSYGLVMQAERAIRLQDRVTTP</sequence>
<evidence type="ECO:0000256" key="2">
    <source>
        <dbReference type="SAM" id="SignalP"/>
    </source>
</evidence>
<evidence type="ECO:0000256" key="1">
    <source>
        <dbReference type="SAM" id="MobiDB-lite"/>
    </source>
</evidence>
<gene>
    <name evidence="4" type="ORF">E4P82_17170</name>
</gene>
<dbReference type="Proteomes" id="UP000760480">
    <property type="component" value="Unassembled WGS sequence"/>
</dbReference>
<dbReference type="InterPro" id="IPR018392">
    <property type="entry name" value="LysM"/>
</dbReference>
<keyword evidence="2" id="KW-0732">Signal</keyword>
<protein>
    <submittedName>
        <fullName evidence="4">LysM domain-containing protein</fullName>
    </submittedName>
</protein>
<feature type="domain" description="LysM" evidence="3">
    <location>
        <begin position="69"/>
        <end position="117"/>
    </location>
</feature>
<dbReference type="EMBL" id="SPMZ01000062">
    <property type="protein sequence ID" value="NMQ20772.1"/>
    <property type="molecule type" value="Genomic_DNA"/>
</dbReference>
<feature type="signal peptide" evidence="2">
    <location>
        <begin position="1"/>
        <end position="26"/>
    </location>
</feature>
<reference evidence="4 5" key="1">
    <citation type="submission" date="2019-03" db="EMBL/GenBank/DDBJ databases">
        <title>Metabolic reconstructions from genomes of highly enriched 'Candidatus Accumulibacter' and 'Candidatus Competibacter' bioreactor populations.</title>
        <authorList>
            <person name="Annavajhala M.K."/>
            <person name="Welles L."/>
            <person name="Abbas B."/>
            <person name="Sorokin D."/>
            <person name="Park H."/>
            <person name="Van Loosdrecht M."/>
            <person name="Chandran K."/>
        </authorList>
    </citation>
    <scope>NUCLEOTIDE SEQUENCE [LARGE SCALE GENOMIC DNA]</scope>
    <source>
        <strain evidence="4 5">SBR_G</strain>
    </source>
</reference>
<comment type="caution">
    <text evidence="4">The sequence shown here is derived from an EMBL/GenBank/DDBJ whole genome shotgun (WGS) entry which is preliminary data.</text>
</comment>
<dbReference type="CDD" id="cd00118">
    <property type="entry name" value="LysM"/>
    <property type="match status" value="1"/>
</dbReference>
<feature type="chain" id="PRO_5047425990" evidence="2">
    <location>
        <begin position="27"/>
        <end position="380"/>
    </location>
</feature>
<dbReference type="PANTHER" id="PTHR34700">
    <property type="entry name" value="POTASSIUM BINDING PROTEIN KBP"/>
    <property type="match status" value="1"/>
</dbReference>
<evidence type="ECO:0000313" key="5">
    <source>
        <dbReference type="Proteomes" id="UP000760480"/>
    </source>
</evidence>
<dbReference type="SMART" id="SM00257">
    <property type="entry name" value="LysM"/>
    <property type="match status" value="1"/>
</dbReference>
<dbReference type="InterPro" id="IPR036779">
    <property type="entry name" value="LysM_dom_sf"/>
</dbReference>